<proteinExistence type="predicted"/>
<keyword evidence="1" id="KW-0378">Hydrolase</keyword>
<dbReference type="AlphaFoldDB" id="A0AAD7U6K5"/>
<evidence type="ECO:0000256" key="2">
    <source>
        <dbReference type="SAM" id="Phobius"/>
    </source>
</evidence>
<dbReference type="Pfam" id="PF20434">
    <property type="entry name" value="BD-FAE"/>
    <property type="match status" value="1"/>
</dbReference>
<keyword evidence="2" id="KW-1133">Transmembrane helix</keyword>
<keyword evidence="2" id="KW-0472">Membrane</keyword>
<organism evidence="4 5">
    <name type="scientific">Chrysophaeum taylorii</name>
    <dbReference type="NCBI Taxonomy" id="2483200"/>
    <lineage>
        <taxon>Eukaryota</taxon>
        <taxon>Sar</taxon>
        <taxon>Stramenopiles</taxon>
        <taxon>Ochrophyta</taxon>
        <taxon>Pelagophyceae</taxon>
        <taxon>Pelagomonadales</taxon>
        <taxon>Pelagomonadaceae</taxon>
        <taxon>Chrysophaeum</taxon>
    </lineage>
</organism>
<dbReference type="Proteomes" id="UP001230188">
    <property type="component" value="Unassembled WGS sequence"/>
</dbReference>
<accession>A0AAD7U6K5</accession>
<dbReference type="InterPro" id="IPR050300">
    <property type="entry name" value="GDXG_lipolytic_enzyme"/>
</dbReference>
<evidence type="ECO:0000256" key="1">
    <source>
        <dbReference type="ARBA" id="ARBA00022801"/>
    </source>
</evidence>
<feature type="domain" description="BD-FAE-like" evidence="3">
    <location>
        <begin position="91"/>
        <end position="304"/>
    </location>
</feature>
<comment type="caution">
    <text evidence="4">The sequence shown here is derived from an EMBL/GenBank/DDBJ whole genome shotgun (WGS) entry which is preliminary data.</text>
</comment>
<keyword evidence="2" id="KW-0812">Transmembrane</keyword>
<dbReference type="PANTHER" id="PTHR48081">
    <property type="entry name" value="AB HYDROLASE SUPERFAMILY PROTEIN C4A8.06C"/>
    <property type="match status" value="1"/>
</dbReference>
<reference evidence="4" key="1">
    <citation type="submission" date="2023-01" db="EMBL/GenBank/DDBJ databases">
        <title>Metagenome sequencing of chrysophaentin producing Chrysophaeum taylorii.</title>
        <authorList>
            <person name="Davison J."/>
            <person name="Bewley C."/>
        </authorList>
    </citation>
    <scope>NUCLEOTIDE SEQUENCE</scope>
    <source>
        <strain evidence="4">NIES-1699</strain>
    </source>
</reference>
<dbReference type="PANTHER" id="PTHR48081:SF33">
    <property type="entry name" value="KYNURENINE FORMAMIDASE"/>
    <property type="match status" value="1"/>
</dbReference>
<gene>
    <name evidence="4" type="ORF">CTAYLR_008563</name>
</gene>
<protein>
    <recommendedName>
        <fullName evidence="3">BD-FAE-like domain-containing protein</fullName>
    </recommendedName>
</protein>
<feature type="transmembrane region" description="Helical" evidence="2">
    <location>
        <begin position="47"/>
        <end position="70"/>
    </location>
</feature>
<dbReference type="SUPFAM" id="SSF53474">
    <property type="entry name" value="alpha/beta-Hydrolases"/>
    <property type="match status" value="1"/>
</dbReference>
<dbReference type="EMBL" id="JAQMWT010000584">
    <property type="protein sequence ID" value="KAJ8599171.1"/>
    <property type="molecule type" value="Genomic_DNA"/>
</dbReference>
<dbReference type="InterPro" id="IPR029058">
    <property type="entry name" value="AB_hydrolase_fold"/>
</dbReference>
<dbReference type="InterPro" id="IPR049492">
    <property type="entry name" value="BD-FAE-like_dom"/>
</dbReference>
<evidence type="ECO:0000313" key="5">
    <source>
        <dbReference type="Proteomes" id="UP001230188"/>
    </source>
</evidence>
<evidence type="ECO:0000259" key="3">
    <source>
        <dbReference type="Pfam" id="PF20434"/>
    </source>
</evidence>
<keyword evidence="5" id="KW-1185">Reference proteome</keyword>
<dbReference type="GO" id="GO:0016787">
    <property type="term" value="F:hydrolase activity"/>
    <property type="evidence" value="ECO:0007669"/>
    <property type="project" value="UniProtKB-KW"/>
</dbReference>
<dbReference type="Gene3D" id="3.40.50.1820">
    <property type="entry name" value="alpha/beta hydrolase"/>
    <property type="match status" value="1"/>
</dbReference>
<sequence length="382" mass="42028">MCRRPQVAIPGKSKSLGGGLGDLGRQCVTVGKLGTKLCWLVMQGSPLWIVMVIKLILFALALAPALASSVHYWCGRVRKNVAYGPGLRHLLDVYEPGGKHLENKPVVVFVTGGAWIIGYKAWAVPLGRALSANGVVVFAPDYRNCPQARIDGMLDDVDRAVGWTFRNARAFGADPRKILLAGQSAGAHLVSLLLLRKAESEYFGGSPTYGWRASDVLGFVGVSGPYHLEATAVQWMARGLNRNIFAWVFGNDLHRHSPADECSRIRELVDDKFATTLLPRICLIHGTADLSAPYVTSELLEARLRLLGADVLPTITYRDWTHTDPILEKPFAGDHAVHADIFDLIYTWQNTTERPAFDITSPDCRRLAPQFLLDIGRACMPF</sequence>
<evidence type="ECO:0000313" key="4">
    <source>
        <dbReference type="EMBL" id="KAJ8599171.1"/>
    </source>
</evidence>
<name>A0AAD7U6K5_9STRA</name>